<dbReference type="GO" id="GO:0003848">
    <property type="term" value="F:2-amino-4-hydroxy-6-hydroxymethyldihydropteridine diphosphokinase activity"/>
    <property type="evidence" value="ECO:0007669"/>
    <property type="project" value="UniProtKB-EC"/>
</dbReference>
<keyword evidence="5" id="KW-0418">Kinase</keyword>
<protein>
    <recommendedName>
        <fullName evidence="2">2-amino-4-hydroxy-6-hydroxymethyldihydropteridine diphosphokinase</fullName>
        <ecNumber evidence="2">2.7.6.3</ecNumber>
    </recommendedName>
</protein>
<comment type="caution">
    <text evidence="9">The sequence shown here is derived from an EMBL/GenBank/DDBJ whole genome shotgun (WGS) entry which is preliminary data.</text>
</comment>
<evidence type="ECO:0000256" key="7">
    <source>
        <dbReference type="ARBA" id="ARBA00022909"/>
    </source>
</evidence>
<name>A0A2H5XAH3_9BACT</name>
<dbReference type="AlphaFoldDB" id="A0A2H5XAH3"/>
<keyword evidence="4" id="KW-0547">Nucleotide-binding</keyword>
<dbReference type="NCBIfam" id="TIGR01498">
    <property type="entry name" value="folK"/>
    <property type="match status" value="1"/>
</dbReference>
<dbReference type="CDD" id="cd00483">
    <property type="entry name" value="HPPK"/>
    <property type="match status" value="1"/>
</dbReference>
<reference evidence="10" key="1">
    <citation type="submission" date="2017-09" db="EMBL/GenBank/DDBJ databases">
        <title>Metaegenomics of thermophilic ammonia-oxidizing enrichment culture.</title>
        <authorList>
            <person name="Kato S."/>
            <person name="Suzuki K."/>
        </authorList>
    </citation>
    <scope>NUCLEOTIDE SEQUENCE [LARGE SCALE GENOMIC DNA]</scope>
</reference>
<organism evidence="9 10">
    <name type="scientific">Candidatus Fervidibacter japonicus</name>
    <dbReference type="NCBI Taxonomy" id="2035412"/>
    <lineage>
        <taxon>Bacteria</taxon>
        <taxon>Candidatus Fervidibacterota</taxon>
        <taxon>Candidatus Fervidibacter</taxon>
    </lineage>
</organism>
<keyword evidence="3" id="KW-0808">Transferase</keyword>
<evidence type="ECO:0000313" key="9">
    <source>
        <dbReference type="EMBL" id="GBC98188.1"/>
    </source>
</evidence>
<dbReference type="InterPro" id="IPR000550">
    <property type="entry name" value="Hppk"/>
</dbReference>
<dbReference type="EC" id="2.7.6.3" evidence="2"/>
<dbReference type="GO" id="GO:0046654">
    <property type="term" value="P:tetrahydrofolate biosynthetic process"/>
    <property type="evidence" value="ECO:0007669"/>
    <property type="project" value="UniProtKB-UniPathway"/>
</dbReference>
<dbReference type="UniPathway" id="UPA00077">
    <property type="reaction ID" value="UER00155"/>
</dbReference>
<dbReference type="PANTHER" id="PTHR43071:SF1">
    <property type="entry name" value="2-AMINO-4-HYDROXY-6-HYDROXYMETHYLDIHYDROPTERIDINE PYROPHOSPHOKINASE"/>
    <property type="match status" value="1"/>
</dbReference>
<dbReference type="InterPro" id="IPR035907">
    <property type="entry name" value="Hppk_sf"/>
</dbReference>
<dbReference type="Proteomes" id="UP000236173">
    <property type="component" value="Unassembled WGS sequence"/>
</dbReference>
<keyword evidence="6" id="KW-0067">ATP-binding</keyword>
<evidence type="ECO:0000259" key="8">
    <source>
        <dbReference type="Pfam" id="PF01288"/>
    </source>
</evidence>
<evidence type="ECO:0000313" key="10">
    <source>
        <dbReference type="Proteomes" id="UP000236173"/>
    </source>
</evidence>
<proteinExistence type="predicted"/>
<dbReference type="Gene3D" id="3.30.70.560">
    <property type="entry name" value="7,8-Dihydro-6-hydroxymethylpterin-pyrophosphokinase HPPK"/>
    <property type="match status" value="1"/>
</dbReference>
<evidence type="ECO:0000256" key="5">
    <source>
        <dbReference type="ARBA" id="ARBA00022777"/>
    </source>
</evidence>
<evidence type="ECO:0000256" key="4">
    <source>
        <dbReference type="ARBA" id="ARBA00022741"/>
    </source>
</evidence>
<dbReference type="GO" id="GO:0046656">
    <property type="term" value="P:folic acid biosynthetic process"/>
    <property type="evidence" value="ECO:0007669"/>
    <property type="project" value="UniProtKB-KW"/>
</dbReference>
<dbReference type="GO" id="GO:0005524">
    <property type="term" value="F:ATP binding"/>
    <property type="evidence" value="ECO:0007669"/>
    <property type="project" value="UniProtKB-KW"/>
</dbReference>
<dbReference type="PANTHER" id="PTHR43071">
    <property type="entry name" value="2-AMINO-4-HYDROXY-6-HYDROXYMETHYLDIHYDROPTERIDINE PYROPHOSPHOKINASE"/>
    <property type="match status" value="1"/>
</dbReference>
<dbReference type="EMBL" id="BEHT01000007">
    <property type="protein sequence ID" value="GBC98188.1"/>
    <property type="molecule type" value="Genomic_DNA"/>
</dbReference>
<accession>A0A2H5XAH3</accession>
<dbReference type="GO" id="GO:0016301">
    <property type="term" value="F:kinase activity"/>
    <property type="evidence" value="ECO:0007669"/>
    <property type="project" value="UniProtKB-KW"/>
</dbReference>
<evidence type="ECO:0000256" key="6">
    <source>
        <dbReference type="ARBA" id="ARBA00022840"/>
    </source>
</evidence>
<sequence length="171" mass="19390">MPHLKRRVFVGLGTNLGDRIANLRTALASLQEHGITVTKVSALYESEPLGVSEPQPPFLNAVAEIATELPLDALLERLEAIERQLGRTQKGTLKPRPIDLDILWAEGERMQTERLTVPHPRLWERAFVLLPLAELVDTLDDIAVSERARELARQQKVRRIADRWWHEAETG</sequence>
<evidence type="ECO:0000256" key="2">
    <source>
        <dbReference type="ARBA" id="ARBA00013253"/>
    </source>
</evidence>
<evidence type="ECO:0000256" key="1">
    <source>
        <dbReference type="ARBA" id="ARBA00005051"/>
    </source>
</evidence>
<evidence type="ECO:0000256" key="3">
    <source>
        <dbReference type="ARBA" id="ARBA00022679"/>
    </source>
</evidence>
<gene>
    <name evidence="9" type="primary">sulD</name>
    <name evidence="9" type="ORF">HRbin17_00687</name>
</gene>
<feature type="domain" description="7,8-dihydro-6-hydroxymethylpterin-pyrophosphokinase" evidence="8">
    <location>
        <begin position="9"/>
        <end position="136"/>
    </location>
</feature>
<dbReference type="Pfam" id="PF01288">
    <property type="entry name" value="HPPK"/>
    <property type="match status" value="1"/>
</dbReference>
<keyword evidence="7" id="KW-0289">Folate biosynthesis</keyword>
<comment type="pathway">
    <text evidence="1">Cofactor biosynthesis; tetrahydrofolate biosynthesis; 2-amino-4-hydroxy-6-hydroxymethyl-7,8-dihydropteridine diphosphate from 7,8-dihydroneopterin triphosphate: step 4/4.</text>
</comment>
<dbReference type="SUPFAM" id="SSF55083">
    <property type="entry name" value="6-hydroxymethyl-7,8-dihydropterin pyrophosphokinase, HPPK"/>
    <property type="match status" value="1"/>
</dbReference>